<evidence type="ECO:0000256" key="3">
    <source>
        <dbReference type="ARBA" id="ARBA00012438"/>
    </source>
</evidence>
<dbReference type="PANTHER" id="PTHR45453">
    <property type="entry name" value="PHOSPHATE REGULON SENSOR PROTEIN PHOR"/>
    <property type="match status" value="1"/>
</dbReference>
<evidence type="ECO:0000256" key="5">
    <source>
        <dbReference type="ARBA" id="ARBA00022679"/>
    </source>
</evidence>
<evidence type="ECO:0000256" key="8">
    <source>
        <dbReference type="ARBA" id="ARBA00022840"/>
    </source>
</evidence>
<evidence type="ECO:0000313" key="12">
    <source>
        <dbReference type="Proteomes" id="UP000036932"/>
    </source>
</evidence>
<dbReference type="CDD" id="cd00075">
    <property type="entry name" value="HATPase"/>
    <property type="match status" value="1"/>
</dbReference>
<dbReference type="InterPro" id="IPR003661">
    <property type="entry name" value="HisK_dim/P_dom"/>
</dbReference>
<evidence type="ECO:0000256" key="6">
    <source>
        <dbReference type="ARBA" id="ARBA00022741"/>
    </source>
</evidence>
<dbReference type="AlphaFoldDB" id="A0A0M1P589"/>
<evidence type="ECO:0000313" key="11">
    <source>
        <dbReference type="EMBL" id="KOR89460.1"/>
    </source>
</evidence>
<comment type="caution">
    <text evidence="11">The sequence shown here is derived from an EMBL/GenBank/DDBJ whole genome shotgun (WGS) entry which is preliminary data.</text>
</comment>
<evidence type="ECO:0000256" key="7">
    <source>
        <dbReference type="ARBA" id="ARBA00022777"/>
    </source>
</evidence>
<dbReference type="PROSITE" id="PS50109">
    <property type="entry name" value="HIS_KIN"/>
    <property type="match status" value="1"/>
</dbReference>
<keyword evidence="9" id="KW-0902">Two-component regulatory system</keyword>
<dbReference type="GO" id="GO:0000155">
    <property type="term" value="F:phosphorelay sensor kinase activity"/>
    <property type="evidence" value="ECO:0007669"/>
    <property type="project" value="InterPro"/>
</dbReference>
<dbReference type="GO" id="GO:0004721">
    <property type="term" value="F:phosphoprotein phosphatase activity"/>
    <property type="evidence" value="ECO:0007669"/>
    <property type="project" value="TreeGrafter"/>
</dbReference>
<feature type="domain" description="Histidine kinase" evidence="10">
    <location>
        <begin position="121"/>
        <end position="334"/>
    </location>
</feature>
<dbReference type="InterPro" id="IPR036097">
    <property type="entry name" value="HisK_dim/P_sf"/>
</dbReference>
<dbReference type="GO" id="GO:0005524">
    <property type="term" value="F:ATP binding"/>
    <property type="evidence" value="ECO:0007669"/>
    <property type="project" value="UniProtKB-KW"/>
</dbReference>
<dbReference type="PANTHER" id="PTHR45453:SF1">
    <property type="entry name" value="PHOSPHATE REGULON SENSOR PROTEIN PHOR"/>
    <property type="match status" value="1"/>
</dbReference>
<dbReference type="PRINTS" id="PR00344">
    <property type="entry name" value="BCTRLSENSOR"/>
</dbReference>
<evidence type="ECO:0000256" key="2">
    <source>
        <dbReference type="ARBA" id="ARBA00004370"/>
    </source>
</evidence>
<organism evidence="11 12">
    <name type="scientific">Paenibacillus solani</name>
    <dbReference type="NCBI Taxonomy" id="1705565"/>
    <lineage>
        <taxon>Bacteria</taxon>
        <taxon>Bacillati</taxon>
        <taxon>Bacillota</taxon>
        <taxon>Bacilli</taxon>
        <taxon>Bacillales</taxon>
        <taxon>Paenibacillaceae</taxon>
        <taxon>Paenibacillus</taxon>
    </lineage>
</organism>
<dbReference type="GO" id="GO:0005886">
    <property type="term" value="C:plasma membrane"/>
    <property type="evidence" value="ECO:0007669"/>
    <property type="project" value="TreeGrafter"/>
</dbReference>
<proteinExistence type="predicted"/>
<evidence type="ECO:0000256" key="9">
    <source>
        <dbReference type="ARBA" id="ARBA00023012"/>
    </source>
</evidence>
<gene>
    <name evidence="11" type="ORF">AM231_10120</name>
</gene>
<reference evidence="12" key="1">
    <citation type="submission" date="2015-08" db="EMBL/GenBank/DDBJ databases">
        <title>Genome sequencing project for genomic taxonomy and phylogenomics of Bacillus-like bacteria.</title>
        <authorList>
            <person name="Liu B."/>
            <person name="Wang J."/>
            <person name="Zhu Y."/>
            <person name="Liu G."/>
            <person name="Chen Q."/>
            <person name="Chen Z."/>
            <person name="Lan J."/>
            <person name="Che J."/>
            <person name="Ge C."/>
            <person name="Shi H."/>
            <person name="Pan Z."/>
            <person name="Liu X."/>
        </authorList>
    </citation>
    <scope>NUCLEOTIDE SEQUENCE [LARGE SCALE GENOMIC DNA]</scope>
    <source>
        <strain evidence="12">FJAT-22460</strain>
    </source>
</reference>
<dbReference type="InterPro" id="IPR036890">
    <property type="entry name" value="HATPase_C_sf"/>
</dbReference>
<dbReference type="InterPro" id="IPR004358">
    <property type="entry name" value="Sig_transdc_His_kin-like_C"/>
</dbReference>
<accession>A0A0M1P589</accession>
<dbReference type="EC" id="2.7.13.3" evidence="3"/>
<keyword evidence="6" id="KW-0547">Nucleotide-binding</keyword>
<dbReference type="OrthoDB" id="9773956at2"/>
<dbReference type="SMART" id="SM00388">
    <property type="entry name" value="HisKA"/>
    <property type="match status" value="1"/>
</dbReference>
<keyword evidence="7 11" id="KW-0418">Kinase</keyword>
<comment type="subcellular location">
    <subcellularLocation>
        <location evidence="2">Membrane</location>
    </subcellularLocation>
</comment>
<keyword evidence="4" id="KW-0597">Phosphoprotein</keyword>
<keyword evidence="8" id="KW-0067">ATP-binding</keyword>
<name>A0A0M1P589_9BACL</name>
<dbReference type="InterPro" id="IPR050351">
    <property type="entry name" value="BphY/WalK/GraS-like"/>
</dbReference>
<dbReference type="SUPFAM" id="SSF55874">
    <property type="entry name" value="ATPase domain of HSP90 chaperone/DNA topoisomerase II/histidine kinase"/>
    <property type="match status" value="1"/>
</dbReference>
<keyword evidence="12" id="KW-1185">Reference proteome</keyword>
<dbReference type="InterPro" id="IPR005467">
    <property type="entry name" value="His_kinase_dom"/>
</dbReference>
<dbReference type="Gene3D" id="1.10.287.130">
    <property type="match status" value="1"/>
</dbReference>
<dbReference type="PATRIC" id="fig|1705565.3.peg.4011"/>
<dbReference type="Pfam" id="PF00512">
    <property type="entry name" value="HisKA"/>
    <property type="match status" value="1"/>
</dbReference>
<dbReference type="GO" id="GO:0016036">
    <property type="term" value="P:cellular response to phosphate starvation"/>
    <property type="evidence" value="ECO:0007669"/>
    <property type="project" value="TreeGrafter"/>
</dbReference>
<evidence type="ECO:0000256" key="4">
    <source>
        <dbReference type="ARBA" id="ARBA00022553"/>
    </source>
</evidence>
<dbReference type="CDD" id="cd00082">
    <property type="entry name" value="HisKA"/>
    <property type="match status" value="1"/>
</dbReference>
<comment type="catalytic activity">
    <reaction evidence="1">
        <text>ATP + protein L-histidine = ADP + protein N-phospho-L-histidine.</text>
        <dbReference type="EC" id="2.7.13.3"/>
    </reaction>
</comment>
<dbReference type="RefSeq" id="WP_054402499.1">
    <property type="nucleotide sequence ID" value="NZ_LIUT01000001.1"/>
</dbReference>
<protein>
    <recommendedName>
        <fullName evidence="3">histidine kinase</fullName>
        <ecNumber evidence="3">2.7.13.3</ecNumber>
    </recommendedName>
</protein>
<dbReference type="InterPro" id="IPR003594">
    <property type="entry name" value="HATPase_dom"/>
</dbReference>
<dbReference type="SUPFAM" id="SSF47384">
    <property type="entry name" value="Homodimeric domain of signal transducing histidine kinase"/>
    <property type="match status" value="1"/>
</dbReference>
<dbReference type="SMART" id="SM00387">
    <property type="entry name" value="HATPase_c"/>
    <property type="match status" value="1"/>
</dbReference>
<keyword evidence="5" id="KW-0808">Transferase</keyword>
<dbReference type="Proteomes" id="UP000036932">
    <property type="component" value="Unassembled WGS sequence"/>
</dbReference>
<dbReference type="Gene3D" id="3.30.565.10">
    <property type="entry name" value="Histidine kinase-like ATPase, C-terminal domain"/>
    <property type="match status" value="1"/>
</dbReference>
<evidence type="ECO:0000256" key="1">
    <source>
        <dbReference type="ARBA" id="ARBA00000085"/>
    </source>
</evidence>
<dbReference type="EMBL" id="LIUT01000001">
    <property type="protein sequence ID" value="KOR89460.1"/>
    <property type="molecule type" value="Genomic_DNA"/>
</dbReference>
<dbReference type="Pfam" id="PF02518">
    <property type="entry name" value="HATPase_c"/>
    <property type="match status" value="1"/>
</dbReference>
<evidence type="ECO:0000259" key="10">
    <source>
        <dbReference type="PROSITE" id="PS50109"/>
    </source>
</evidence>
<sequence length="335" mass="37623">MLRNREIKMLLFVMGSISLAAIIAALMISPVSAVLVFLLSILLTGSSMMHTRWRYRELEKLSVYLREISNGNDSLSLDLRDNQEGELSILKNDIYKVTRMLSEHRSLLQRDKLQLTDAISDISHQLKTPLTSMTVMADLLSASDLPQVKRTEFTHHLRIQLERIDWLVSSLLKLSKMDAKTIQFKKDRIPVKNLIQKALEPVMIPMDIKGQTVSINGDDNVTFIGDFNWTAEAVINILKNDVEHTPEGGAIAIAFSENALFTEIIIADNGKGIPKEDLPYIFKRFYKGKNASEGSIGIGLALAHSIIASQNGVIDVTSDNEKGTQFRIKFYKHVI</sequence>